<dbReference type="Proteomes" id="UP000287651">
    <property type="component" value="Unassembled WGS sequence"/>
</dbReference>
<comment type="caution">
    <text evidence="2">The sequence shown here is derived from an EMBL/GenBank/DDBJ whole genome shotgun (WGS) entry which is preliminary data.</text>
</comment>
<proteinExistence type="predicted"/>
<evidence type="ECO:0000313" key="3">
    <source>
        <dbReference type="Proteomes" id="UP000287651"/>
    </source>
</evidence>
<dbReference type="EMBL" id="AMZH03040064">
    <property type="protein sequence ID" value="RRT31419.1"/>
    <property type="molecule type" value="Genomic_DNA"/>
</dbReference>
<evidence type="ECO:0000313" key="2">
    <source>
        <dbReference type="EMBL" id="RRT31419.1"/>
    </source>
</evidence>
<gene>
    <name evidence="2" type="ORF">B296_00055926</name>
</gene>
<feature type="chain" id="PRO_5019084414" evidence="1">
    <location>
        <begin position="28"/>
        <end position="258"/>
    </location>
</feature>
<dbReference type="AlphaFoldDB" id="A0A426WW19"/>
<protein>
    <submittedName>
        <fullName evidence="2">Uncharacterized protein</fullName>
    </submittedName>
</protein>
<sequence length="258" mass="28886">MGLPSLACMHECSALLALALGIGAGDGNLFSYRRVGSGGRLLRWAISPLRSLRGEWKADSRSCDQRFQAGNQRFQAWKGGGSSPLGAGWTLGRETMEAALRLGLGSLSLCNPAATPAFEFLSVFRASSRKFKILAIPDVLAHGKLYEHGFKKKCDGHKLCAKVEFRSVLREPSRKFKILVIHDVLAHVEFRSVFHVPSQKFKILVFPVLLAHGNSYKHAFTKKYDGHKLCPKLHAESSFDRFFMHRLGNSKYWPFTMY</sequence>
<accession>A0A426WW19</accession>
<organism evidence="2 3">
    <name type="scientific">Ensete ventricosum</name>
    <name type="common">Abyssinian banana</name>
    <name type="synonym">Musa ensete</name>
    <dbReference type="NCBI Taxonomy" id="4639"/>
    <lineage>
        <taxon>Eukaryota</taxon>
        <taxon>Viridiplantae</taxon>
        <taxon>Streptophyta</taxon>
        <taxon>Embryophyta</taxon>
        <taxon>Tracheophyta</taxon>
        <taxon>Spermatophyta</taxon>
        <taxon>Magnoliopsida</taxon>
        <taxon>Liliopsida</taxon>
        <taxon>Zingiberales</taxon>
        <taxon>Musaceae</taxon>
        <taxon>Ensete</taxon>
    </lineage>
</organism>
<evidence type="ECO:0000256" key="1">
    <source>
        <dbReference type="SAM" id="SignalP"/>
    </source>
</evidence>
<feature type="signal peptide" evidence="1">
    <location>
        <begin position="1"/>
        <end position="27"/>
    </location>
</feature>
<reference evidence="2 3" key="1">
    <citation type="journal article" date="2014" name="Agronomy (Basel)">
        <title>A Draft Genome Sequence for Ensete ventricosum, the Drought-Tolerant Tree Against Hunger.</title>
        <authorList>
            <person name="Harrison J."/>
            <person name="Moore K.A."/>
            <person name="Paszkiewicz K."/>
            <person name="Jones T."/>
            <person name="Grant M."/>
            <person name="Ambacheew D."/>
            <person name="Muzemil S."/>
            <person name="Studholme D.J."/>
        </authorList>
    </citation>
    <scope>NUCLEOTIDE SEQUENCE [LARGE SCALE GENOMIC DNA]</scope>
</reference>
<keyword evidence="1" id="KW-0732">Signal</keyword>
<name>A0A426WW19_ENSVE</name>